<comment type="subcellular location">
    <subcellularLocation>
        <location evidence="1">Cell membrane</location>
        <topology evidence="1">Multi-pass membrane protein</topology>
    </subcellularLocation>
</comment>
<dbReference type="PIRSF" id="PIRSF006304">
    <property type="entry name" value="GatC"/>
    <property type="match status" value="1"/>
</dbReference>
<keyword evidence="8 9" id="KW-0472">Membrane</keyword>
<accession>A0A0R2JW47</accession>
<dbReference type="EMBL" id="JQBK01000073">
    <property type="protein sequence ID" value="KRN81321.1"/>
    <property type="molecule type" value="Genomic_DNA"/>
</dbReference>
<evidence type="ECO:0000256" key="1">
    <source>
        <dbReference type="ARBA" id="ARBA00004651"/>
    </source>
</evidence>
<gene>
    <name evidence="11" type="ORF">IV43_GL001979</name>
</gene>
<feature type="transmembrane region" description="Helical" evidence="9">
    <location>
        <begin position="12"/>
        <end position="32"/>
    </location>
</feature>
<dbReference type="Pfam" id="PF03611">
    <property type="entry name" value="EIIC-GAT"/>
    <property type="match status" value="1"/>
</dbReference>
<name>A0A0R2JW47_9LACO</name>
<keyword evidence="6 9" id="KW-0812">Transmembrane</keyword>
<evidence type="ECO:0000256" key="2">
    <source>
        <dbReference type="ARBA" id="ARBA00022448"/>
    </source>
</evidence>
<dbReference type="PROSITE" id="PS51104">
    <property type="entry name" value="PTS_EIIC_TYPE_2"/>
    <property type="match status" value="1"/>
</dbReference>
<feature type="transmembrane region" description="Helical" evidence="9">
    <location>
        <begin position="423"/>
        <end position="442"/>
    </location>
</feature>
<evidence type="ECO:0000256" key="3">
    <source>
        <dbReference type="ARBA" id="ARBA00022475"/>
    </source>
</evidence>
<evidence type="ECO:0000256" key="5">
    <source>
        <dbReference type="ARBA" id="ARBA00022683"/>
    </source>
</evidence>
<feature type="transmembrane region" description="Helical" evidence="9">
    <location>
        <begin position="98"/>
        <end position="120"/>
    </location>
</feature>
<dbReference type="GO" id="GO:0015577">
    <property type="term" value="F:galactitol transmembrane transporter activity"/>
    <property type="evidence" value="ECO:0007669"/>
    <property type="project" value="InterPro"/>
</dbReference>
<dbReference type="InterPro" id="IPR013853">
    <property type="entry name" value="EIIC-GAT"/>
</dbReference>
<proteinExistence type="predicted"/>
<feature type="transmembrane region" description="Helical" evidence="9">
    <location>
        <begin position="230"/>
        <end position="247"/>
    </location>
</feature>
<evidence type="ECO:0000256" key="8">
    <source>
        <dbReference type="ARBA" id="ARBA00023136"/>
    </source>
</evidence>
<keyword evidence="3" id="KW-1003">Cell membrane</keyword>
<feature type="transmembrane region" description="Helical" evidence="9">
    <location>
        <begin position="253"/>
        <end position="273"/>
    </location>
</feature>
<sequence length="464" mass="51153">MEEKRMEILKTIVNYVLDLGAGIFMPVIMFLLSLVVRMPLKKNITAALTLGVAFTGISLVMGFMTDAISPAAQQLVKHTGIKLTALDVGWPPLSAISWAWPLAFLMFPYQIRINIVILIFKWTDTLNVDMWNVWNKILTAVLIYFVSKNMILAFIGAGVQIILELKNGDLIQKSVEEATGIPGVTVTHPHALVAMPMTYLDMVLDRIPGIKDVHLDAATMKKKVGIFGENHIMGFILRIFIAILAGYNFKKTLVLGVQAATALLLLPMVAKLFMEALAPFSDATSNFVKKRFPGRDFIIGLDWPILAGRPEIWVVMILIIPIILLMAFIIPGNSILPFGGILMTGLAFTTLLVTRGDMVKMLILSILLIPVFLWVGSYLAPGITDLAKAVGGIDIPAGQMITRMGIEAPIFRYAIIEASKVTIGSYIGILYILLYAAGWFGYRKIMLKRNKQLSAGTKEDSVEE</sequence>
<keyword evidence="7 9" id="KW-1133">Transmembrane helix</keyword>
<evidence type="ECO:0000259" key="10">
    <source>
        <dbReference type="PROSITE" id="PS51104"/>
    </source>
</evidence>
<keyword evidence="2" id="KW-0813">Transport</keyword>
<dbReference type="PATRIC" id="fig|89059.3.peg.2097"/>
<feature type="transmembrane region" description="Helical" evidence="9">
    <location>
        <begin position="361"/>
        <end position="380"/>
    </location>
</feature>
<dbReference type="STRING" id="89059.LAC1533_1953"/>
<dbReference type="AlphaFoldDB" id="A0A0R2JW47"/>
<dbReference type="InterPro" id="IPR004703">
    <property type="entry name" value="PTS_sugar-sp_permease"/>
</dbReference>
<feature type="transmembrane region" description="Helical" evidence="9">
    <location>
        <begin position="140"/>
        <end position="163"/>
    </location>
</feature>
<dbReference type="Proteomes" id="UP000051491">
    <property type="component" value="Unassembled WGS sequence"/>
</dbReference>
<evidence type="ECO:0000256" key="6">
    <source>
        <dbReference type="ARBA" id="ARBA00022692"/>
    </source>
</evidence>
<dbReference type="PANTHER" id="PTHR37324:SF2">
    <property type="entry name" value="PTS SYSTEM GALACTITOL-SPECIFIC EIIC COMPONENT"/>
    <property type="match status" value="1"/>
</dbReference>
<reference evidence="11 12" key="1">
    <citation type="journal article" date="2015" name="Genome Announc.">
        <title>Expanding the biotechnology potential of lactobacilli through comparative genomics of 213 strains and associated genera.</title>
        <authorList>
            <person name="Sun Z."/>
            <person name="Harris H.M."/>
            <person name="McCann A."/>
            <person name="Guo C."/>
            <person name="Argimon S."/>
            <person name="Zhang W."/>
            <person name="Yang X."/>
            <person name="Jeffery I.B."/>
            <person name="Cooney J.C."/>
            <person name="Kagawa T.F."/>
            <person name="Liu W."/>
            <person name="Song Y."/>
            <person name="Salvetti E."/>
            <person name="Wrobel A."/>
            <person name="Rasinkangas P."/>
            <person name="Parkhill J."/>
            <person name="Rea M.C."/>
            <person name="O'Sullivan O."/>
            <person name="Ritari J."/>
            <person name="Douillard F.P."/>
            <person name="Paul Ross R."/>
            <person name="Yang R."/>
            <person name="Briner A.E."/>
            <person name="Felis G.E."/>
            <person name="de Vos W.M."/>
            <person name="Barrangou R."/>
            <person name="Klaenhammer T.R."/>
            <person name="Caufield P.W."/>
            <person name="Cui Y."/>
            <person name="Zhang H."/>
            <person name="O'Toole P.W."/>
        </authorList>
    </citation>
    <scope>NUCLEOTIDE SEQUENCE [LARGE SCALE GENOMIC DNA]</scope>
    <source>
        <strain evidence="11 12">DSM 15353</strain>
    </source>
</reference>
<feature type="transmembrane region" description="Helical" evidence="9">
    <location>
        <begin position="312"/>
        <end position="330"/>
    </location>
</feature>
<dbReference type="GO" id="GO:0005886">
    <property type="term" value="C:plasma membrane"/>
    <property type="evidence" value="ECO:0007669"/>
    <property type="project" value="UniProtKB-SubCell"/>
</dbReference>
<feature type="domain" description="PTS EIIC type-2" evidence="10">
    <location>
        <begin position="13"/>
        <end position="439"/>
    </location>
</feature>
<evidence type="ECO:0000256" key="7">
    <source>
        <dbReference type="ARBA" id="ARBA00022989"/>
    </source>
</evidence>
<keyword evidence="4" id="KW-0762">Sugar transport</keyword>
<protein>
    <submittedName>
        <fullName evidence="11">PTS system Galactitol-specific IIC component</fullName>
    </submittedName>
</protein>
<evidence type="ECO:0000256" key="9">
    <source>
        <dbReference type="SAM" id="Phobius"/>
    </source>
</evidence>
<comment type="caution">
    <text evidence="11">The sequence shown here is derived from an EMBL/GenBank/DDBJ whole genome shotgun (WGS) entry which is preliminary data.</text>
</comment>
<evidence type="ECO:0000313" key="11">
    <source>
        <dbReference type="EMBL" id="KRN81321.1"/>
    </source>
</evidence>
<dbReference type="InterPro" id="IPR013014">
    <property type="entry name" value="PTS_EIIC_2"/>
</dbReference>
<feature type="transmembrane region" description="Helical" evidence="9">
    <location>
        <begin position="336"/>
        <end position="354"/>
    </location>
</feature>
<organism evidence="11 12">
    <name type="scientific">Ligilactobacillus acidipiscis</name>
    <dbReference type="NCBI Taxonomy" id="89059"/>
    <lineage>
        <taxon>Bacteria</taxon>
        <taxon>Bacillati</taxon>
        <taxon>Bacillota</taxon>
        <taxon>Bacilli</taxon>
        <taxon>Lactobacillales</taxon>
        <taxon>Lactobacillaceae</taxon>
        <taxon>Ligilactobacillus</taxon>
    </lineage>
</organism>
<feature type="transmembrane region" description="Helical" evidence="9">
    <location>
        <begin position="44"/>
        <end position="64"/>
    </location>
</feature>
<evidence type="ECO:0000313" key="12">
    <source>
        <dbReference type="Proteomes" id="UP000051491"/>
    </source>
</evidence>
<keyword evidence="5" id="KW-0598">Phosphotransferase system</keyword>
<dbReference type="PANTHER" id="PTHR37324">
    <property type="entry name" value="PTS SYSTEM GALACTITOL-SPECIFIC EIIC COMPONENT"/>
    <property type="match status" value="1"/>
</dbReference>
<evidence type="ECO:0000256" key="4">
    <source>
        <dbReference type="ARBA" id="ARBA00022597"/>
    </source>
</evidence>
<dbReference type="GO" id="GO:0009401">
    <property type="term" value="P:phosphoenolpyruvate-dependent sugar phosphotransferase system"/>
    <property type="evidence" value="ECO:0007669"/>
    <property type="project" value="UniProtKB-KW"/>
</dbReference>